<feature type="region of interest" description="Disordered" evidence="1">
    <location>
        <begin position="98"/>
        <end position="151"/>
    </location>
</feature>
<keyword evidence="2" id="KW-1133">Transmembrane helix</keyword>
<gene>
    <name evidence="3" type="ORF">DNFV4_01886</name>
</gene>
<feature type="compositionally biased region" description="Pro residues" evidence="1">
    <location>
        <begin position="101"/>
        <end position="143"/>
    </location>
</feature>
<evidence type="ECO:0000313" key="3">
    <source>
        <dbReference type="EMBL" id="CAI4031463.1"/>
    </source>
</evidence>
<evidence type="ECO:0000256" key="1">
    <source>
        <dbReference type="SAM" id="MobiDB-lite"/>
    </source>
</evidence>
<name>A0AA86MYJ6_9BACT</name>
<keyword evidence="2" id="KW-0472">Membrane</keyword>
<dbReference type="Proteomes" id="UP001179121">
    <property type="component" value="Chromosome"/>
</dbReference>
<dbReference type="EMBL" id="OX365700">
    <property type="protein sequence ID" value="CAI4031463.1"/>
    <property type="molecule type" value="Genomic_DNA"/>
</dbReference>
<proteinExistence type="predicted"/>
<feature type="region of interest" description="Disordered" evidence="1">
    <location>
        <begin position="34"/>
        <end position="57"/>
    </location>
</feature>
<dbReference type="AlphaFoldDB" id="A0AA86MYJ6"/>
<sequence length="227" mass="23597">MFAHSGWSTGVAQFPQWNLLFARAPEPDLEFEEDVLEEAESGSGQPSPANKPPKRKGSSPVMWILLLLLLGGGAYVAMDPDIVMDLLNPLLGEPVATPPLAQIPPPKPAAPKPAPSSPAPAPTDSAPPGPSAVPAPSPTPAPGPTAAAKPFIDPQFSEGQRVTIVGTAGPLILSQDPAGRQPGPSVKPGSALIVLDGDLQPTGWVYSVRTEQGTKGWIPEKMLRLMP</sequence>
<evidence type="ECO:0000256" key="2">
    <source>
        <dbReference type="SAM" id="Phobius"/>
    </source>
</evidence>
<keyword evidence="4" id="KW-1185">Reference proteome</keyword>
<keyword evidence="2" id="KW-0812">Transmembrane</keyword>
<reference evidence="3" key="1">
    <citation type="submission" date="2022-10" db="EMBL/GenBank/DDBJ databases">
        <authorList>
            <person name="Koch H."/>
        </authorList>
    </citation>
    <scope>NUCLEOTIDE SEQUENCE</scope>
    <source>
        <strain evidence="3">DNF</strain>
    </source>
</reference>
<accession>A0AA86MYJ6</accession>
<dbReference type="KEGG" id="nti:DNFV4_01886"/>
<protein>
    <submittedName>
        <fullName evidence="3">Uncharacterized protein</fullName>
    </submittedName>
</protein>
<evidence type="ECO:0000313" key="4">
    <source>
        <dbReference type="Proteomes" id="UP001179121"/>
    </source>
</evidence>
<organism evidence="3 4">
    <name type="scientific">Nitrospira tepida</name>
    <dbReference type="NCBI Taxonomy" id="2973512"/>
    <lineage>
        <taxon>Bacteria</taxon>
        <taxon>Pseudomonadati</taxon>
        <taxon>Nitrospirota</taxon>
        <taxon>Nitrospiria</taxon>
        <taxon>Nitrospirales</taxon>
        <taxon>Nitrospiraceae</taxon>
        <taxon>Nitrospira</taxon>
    </lineage>
</organism>
<feature type="transmembrane region" description="Helical" evidence="2">
    <location>
        <begin position="61"/>
        <end position="78"/>
    </location>
</feature>
<dbReference type="RefSeq" id="WP_289268376.1">
    <property type="nucleotide sequence ID" value="NZ_OX365700.1"/>
</dbReference>